<evidence type="ECO:0000313" key="1">
    <source>
        <dbReference type="EMBL" id="KAJ7518886.1"/>
    </source>
</evidence>
<sequence length="142" mass="16215">MEESGSRRRLIRGFGDDVLLRIFAHLTLRSLAQCAVVCKYWNKLIESSSLLWRTMYTKNYKTLKATVGLTFMSKIAKLSLPRSNNETVTDWKSRAVQEEQCARLLSGSISIQPWKAHRGRVNCCRMMMDYIASGSSDRVAFA</sequence>
<dbReference type="EMBL" id="CM055111">
    <property type="protein sequence ID" value="KAJ7518886.1"/>
    <property type="molecule type" value="Genomic_DNA"/>
</dbReference>
<organism evidence="1 2">
    <name type="scientific">Diphasiastrum complanatum</name>
    <name type="common">Issler's clubmoss</name>
    <name type="synonym">Lycopodium complanatum</name>
    <dbReference type="NCBI Taxonomy" id="34168"/>
    <lineage>
        <taxon>Eukaryota</taxon>
        <taxon>Viridiplantae</taxon>
        <taxon>Streptophyta</taxon>
        <taxon>Embryophyta</taxon>
        <taxon>Tracheophyta</taxon>
        <taxon>Lycopodiopsida</taxon>
        <taxon>Lycopodiales</taxon>
        <taxon>Lycopodiaceae</taxon>
        <taxon>Lycopodioideae</taxon>
        <taxon>Diphasiastrum</taxon>
    </lineage>
</organism>
<dbReference type="Proteomes" id="UP001162992">
    <property type="component" value="Chromosome 20"/>
</dbReference>
<evidence type="ECO:0000313" key="2">
    <source>
        <dbReference type="Proteomes" id="UP001162992"/>
    </source>
</evidence>
<keyword evidence="2" id="KW-1185">Reference proteome</keyword>
<name>A0ACC2AN19_DIPCM</name>
<proteinExistence type="predicted"/>
<accession>A0ACC2AN19</accession>
<protein>
    <submittedName>
        <fullName evidence="1">Uncharacterized protein</fullName>
    </submittedName>
</protein>
<gene>
    <name evidence="1" type="ORF">O6H91_20G013800</name>
</gene>
<comment type="caution">
    <text evidence="1">The sequence shown here is derived from an EMBL/GenBank/DDBJ whole genome shotgun (WGS) entry which is preliminary data.</text>
</comment>
<reference evidence="2" key="1">
    <citation type="journal article" date="2024" name="Proc. Natl. Acad. Sci. U.S.A.">
        <title>Extraordinary preservation of gene collinearity over three hundred million years revealed in homosporous lycophytes.</title>
        <authorList>
            <person name="Li C."/>
            <person name="Wickell D."/>
            <person name="Kuo L.Y."/>
            <person name="Chen X."/>
            <person name="Nie B."/>
            <person name="Liao X."/>
            <person name="Peng D."/>
            <person name="Ji J."/>
            <person name="Jenkins J."/>
            <person name="Williams M."/>
            <person name="Shu S."/>
            <person name="Plott C."/>
            <person name="Barry K."/>
            <person name="Rajasekar S."/>
            <person name="Grimwood J."/>
            <person name="Han X."/>
            <person name="Sun S."/>
            <person name="Hou Z."/>
            <person name="He W."/>
            <person name="Dai G."/>
            <person name="Sun C."/>
            <person name="Schmutz J."/>
            <person name="Leebens-Mack J.H."/>
            <person name="Li F.W."/>
            <person name="Wang L."/>
        </authorList>
    </citation>
    <scope>NUCLEOTIDE SEQUENCE [LARGE SCALE GENOMIC DNA]</scope>
    <source>
        <strain evidence="2">cv. PW_Plant_1</strain>
    </source>
</reference>